<evidence type="ECO:0000256" key="1">
    <source>
        <dbReference type="ARBA" id="ARBA00023015"/>
    </source>
</evidence>
<evidence type="ECO:0000256" key="2">
    <source>
        <dbReference type="ARBA" id="ARBA00023125"/>
    </source>
</evidence>
<dbReference type="GO" id="GO:0043565">
    <property type="term" value="F:sequence-specific DNA binding"/>
    <property type="evidence" value="ECO:0007669"/>
    <property type="project" value="InterPro"/>
</dbReference>
<dbReference type="SMART" id="SM00342">
    <property type="entry name" value="HTH_ARAC"/>
    <property type="match status" value="1"/>
</dbReference>
<dbReference type="SUPFAM" id="SSF48452">
    <property type="entry name" value="TPR-like"/>
    <property type="match status" value="1"/>
</dbReference>
<dbReference type="PANTHER" id="PTHR43280:SF2">
    <property type="entry name" value="HTH-TYPE TRANSCRIPTIONAL REGULATOR EXSA"/>
    <property type="match status" value="1"/>
</dbReference>
<dbReference type="InterPro" id="IPR011990">
    <property type="entry name" value="TPR-like_helical_dom_sf"/>
</dbReference>
<accession>A0A7W6EQG2</accession>
<feature type="transmembrane region" description="Helical" evidence="5">
    <location>
        <begin position="149"/>
        <end position="167"/>
    </location>
</feature>
<dbReference type="Gene3D" id="3.40.50.10070">
    <property type="entry name" value="TolB, N-terminal domain"/>
    <property type="match status" value="1"/>
</dbReference>
<keyword evidence="8" id="KW-1185">Reference proteome</keyword>
<dbReference type="PROSITE" id="PS50005">
    <property type="entry name" value="TPR"/>
    <property type="match status" value="2"/>
</dbReference>
<dbReference type="RefSeq" id="WP_183973736.1">
    <property type="nucleotide sequence ID" value="NZ_JACIBY010000004.1"/>
</dbReference>
<dbReference type="SMART" id="SM00028">
    <property type="entry name" value="TPR"/>
    <property type="match status" value="3"/>
</dbReference>
<dbReference type="Proteomes" id="UP000541352">
    <property type="component" value="Unassembled WGS sequence"/>
</dbReference>
<proteinExistence type="predicted"/>
<dbReference type="EMBL" id="JACIBY010000004">
    <property type="protein sequence ID" value="MBB3838366.1"/>
    <property type="molecule type" value="Genomic_DNA"/>
</dbReference>
<name>A0A7W6EQG2_9BACT</name>
<feature type="domain" description="HTH araC/xylS-type" evidence="6">
    <location>
        <begin position="10"/>
        <end position="109"/>
    </location>
</feature>
<dbReference type="InterPro" id="IPR018062">
    <property type="entry name" value="HTH_AraC-typ_CS"/>
</dbReference>
<comment type="caution">
    <text evidence="7">The sequence shown here is derived from an EMBL/GenBank/DDBJ whole genome shotgun (WGS) entry which is preliminary data.</text>
</comment>
<keyword evidence="5" id="KW-0472">Membrane</keyword>
<dbReference type="Pfam" id="PF12833">
    <property type="entry name" value="HTH_18"/>
    <property type="match status" value="1"/>
</dbReference>
<keyword evidence="1" id="KW-0805">Transcription regulation</keyword>
<dbReference type="GO" id="GO:0003700">
    <property type="term" value="F:DNA-binding transcription factor activity"/>
    <property type="evidence" value="ECO:0007669"/>
    <property type="project" value="InterPro"/>
</dbReference>
<keyword evidence="4" id="KW-0802">TPR repeat</keyword>
<evidence type="ECO:0000259" key="6">
    <source>
        <dbReference type="PROSITE" id="PS01124"/>
    </source>
</evidence>
<dbReference type="PANTHER" id="PTHR43280">
    <property type="entry name" value="ARAC-FAMILY TRANSCRIPTIONAL REGULATOR"/>
    <property type="match status" value="1"/>
</dbReference>
<evidence type="ECO:0000256" key="4">
    <source>
        <dbReference type="PROSITE-ProRule" id="PRU00339"/>
    </source>
</evidence>
<dbReference type="SUPFAM" id="SSF46689">
    <property type="entry name" value="Homeodomain-like"/>
    <property type="match status" value="1"/>
</dbReference>
<dbReference type="Gene3D" id="1.10.10.60">
    <property type="entry name" value="Homeodomain-like"/>
    <property type="match status" value="2"/>
</dbReference>
<organism evidence="7 8">
    <name type="scientific">Runella defluvii</name>
    <dbReference type="NCBI Taxonomy" id="370973"/>
    <lineage>
        <taxon>Bacteria</taxon>
        <taxon>Pseudomonadati</taxon>
        <taxon>Bacteroidota</taxon>
        <taxon>Cytophagia</taxon>
        <taxon>Cytophagales</taxon>
        <taxon>Spirosomataceae</taxon>
        <taxon>Runella</taxon>
    </lineage>
</organism>
<dbReference type="PROSITE" id="PS00041">
    <property type="entry name" value="HTH_ARAC_FAMILY_1"/>
    <property type="match status" value="1"/>
</dbReference>
<reference evidence="7 8" key="1">
    <citation type="submission" date="2020-08" db="EMBL/GenBank/DDBJ databases">
        <title>Genomic Encyclopedia of Type Strains, Phase IV (KMG-IV): sequencing the most valuable type-strain genomes for metagenomic binning, comparative biology and taxonomic classification.</title>
        <authorList>
            <person name="Goeker M."/>
        </authorList>
    </citation>
    <scope>NUCLEOTIDE SEQUENCE [LARGE SCALE GENOMIC DNA]</scope>
    <source>
        <strain evidence="7 8">DSM 17976</strain>
    </source>
</reference>
<evidence type="ECO:0000313" key="7">
    <source>
        <dbReference type="EMBL" id="MBB3838366.1"/>
    </source>
</evidence>
<dbReference type="InterPro" id="IPR009057">
    <property type="entry name" value="Homeodomain-like_sf"/>
</dbReference>
<evidence type="ECO:0000256" key="3">
    <source>
        <dbReference type="ARBA" id="ARBA00023163"/>
    </source>
</evidence>
<keyword evidence="5" id="KW-1133">Transmembrane helix</keyword>
<keyword evidence="3" id="KW-0804">Transcription</keyword>
<sequence length="633" mass="71308">MYPTDKNSIEKLDQLIDKNILNGSYSIDDICLELGMSRSQLFRLVKEETDLSTSRYIRRRRLLKGKELIETTDHKIAEISYEIGLDSPQTFTKYFTEEFGVSPSEYRKNRGKEPLEEPSYEELEVVQVPKIQVVEEVPFVANKQGKYKYVALALLVIVLAAAGVWIIKGSGAFSESENSIAVLPFKSNGNPEAVLLAEGVTDQIHGSLTTLRHLKVISKNSSELFRESKKTVPQIASELHVAYVLGGTTTHNGARVRITMELVKASEDRVVWTRQYEGKASEIIGLINKIAQDITKRFQLKPSQSLAAKSNQMPTDNPEAYNEYLQGKQLLATRTKEKLLASITKFDKAIALDSNFSDAYACKASAYFSLGNLSHIDLDSSFRMTEREVLKSIRLDADNAQAYGLLAAVYRDEYRWEQANSTFQIALRCNPNNAQVNYWYSLMLRSLGLLEEALKYSSRAVALDPLSPVILSGHIRNCSYAHKQEMTKEGIDNGKLLFNDSFLFYWSTGYHYLEIKDYPAALRDLTKAQQLNPSVKGLEAAVVYTKARLGQVPAAKTYLATLPETPDNYTFIAMVYAGLNDKQNCLRYLEKMASLGKIPTDMKVSPFFHFLHGEARFNALLQQFGLVNFKLSI</sequence>
<dbReference type="InterPro" id="IPR020449">
    <property type="entry name" value="Tscrpt_reg_AraC-type_HTH"/>
</dbReference>
<feature type="repeat" description="TPR" evidence="4">
    <location>
        <begin position="400"/>
        <end position="433"/>
    </location>
</feature>
<keyword evidence="2 7" id="KW-0238">DNA-binding</keyword>
<dbReference type="Pfam" id="PF13432">
    <property type="entry name" value="TPR_16"/>
    <property type="match status" value="1"/>
</dbReference>
<dbReference type="Gene3D" id="1.25.40.10">
    <property type="entry name" value="Tetratricopeptide repeat domain"/>
    <property type="match status" value="2"/>
</dbReference>
<dbReference type="PRINTS" id="PR00032">
    <property type="entry name" value="HTHARAC"/>
</dbReference>
<dbReference type="InterPro" id="IPR018060">
    <property type="entry name" value="HTH_AraC"/>
</dbReference>
<dbReference type="AlphaFoldDB" id="A0A7W6EQG2"/>
<dbReference type="SUPFAM" id="SSF81901">
    <property type="entry name" value="HCP-like"/>
    <property type="match status" value="1"/>
</dbReference>
<feature type="repeat" description="TPR" evidence="4">
    <location>
        <begin position="502"/>
        <end position="535"/>
    </location>
</feature>
<dbReference type="InterPro" id="IPR019734">
    <property type="entry name" value="TPR_rpt"/>
</dbReference>
<protein>
    <submittedName>
        <fullName evidence="7">TolB-like protein/AraC-like DNA-binding protein</fullName>
    </submittedName>
</protein>
<keyword evidence="5" id="KW-0812">Transmembrane</keyword>
<dbReference type="PROSITE" id="PS01124">
    <property type="entry name" value="HTH_ARAC_FAMILY_2"/>
    <property type="match status" value="1"/>
</dbReference>
<gene>
    <name evidence="7" type="ORF">FHS57_002371</name>
</gene>
<evidence type="ECO:0000313" key="8">
    <source>
        <dbReference type="Proteomes" id="UP000541352"/>
    </source>
</evidence>
<evidence type="ECO:0000256" key="5">
    <source>
        <dbReference type="SAM" id="Phobius"/>
    </source>
</evidence>